<dbReference type="SUPFAM" id="SSF51569">
    <property type="entry name" value="Aldolase"/>
    <property type="match status" value="1"/>
</dbReference>
<evidence type="ECO:0000313" key="11">
    <source>
        <dbReference type="Proteomes" id="UP000320623"/>
    </source>
</evidence>
<keyword evidence="11" id="KW-1185">Reference proteome</keyword>
<dbReference type="InterPro" id="IPR006269">
    <property type="entry name" value="KDO8P_synthase"/>
</dbReference>
<dbReference type="PANTHER" id="PTHR21057">
    <property type="entry name" value="PHOSPHO-2-DEHYDRO-3-DEOXYHEPTONATE ALDOLASE"/>
    <property type="match status" value="1"/>
</dbReference>
<dbReference type="GO" id="GO:0008676">
    <property type="term" value="F:3-deoxy-8-phosphooctulonate synthase activity"/>
    <property type="evidence" value="ECO:0007669"/>
    <property type="project" value="UniProtKB-EC"/>
</dbReference>
<dbReference type="Pfam" id="PF00793">
    <property type="entry name" value="DAHP_synth_1"/>
    <property type="match status" value="1"/>
</dbReference>
<dbReference type="UniPathway" id="UPA00030"/>
<proteinExistence type="inferred from homology"/>
<evidence type="ECO:0000256" key="4">
    <source>
        <dbReference type="ARBA" id="ARBA00010499"/>
    </source>
</evidence>
<dbReference type="AlphaFoldDB" id="A0A0S4N5L5"/>
<comment type="pathway">
    <text evidence="2">Bacterial outer membrane biogenesis; lipopolysaccharide biosynthesis.</text>
</comment>
<feature type="domain" description="DAHP synthetase I/KDSA" evidence="9">
    <location>
        <begin position="6"/>
        <end position="271"/>
    </location>
</feature>
<dbReference type="GO" id="GO:0005737">
    <property type="term" value="C:cytoplasm"/>
    <property type="evidence" value="ECO:0007669"/>
    <property type="project" value="UniProtKB-SubCell"/>
</dbReference>
<dbReference type="Proteomes" id="UP000320623">
    <property type="component" value="Unassembled WGS sequence"/>
</dbReference>
<accession>A0A0S4N5L5</accession>
<evidence type="ECO:0000259" key="9">
    <source>
        <dbReference type="Pfam" id="PF00793"/>
    </source>
</evidence>
<evidence type="ECO:0000256" key="6">
    <source>
        <dbReference type="ARBA" id="ARBA00022490"/>
    </source>
</evidence>
<dbReference type="GO" id="GO:0009103">
    <property type="term" value="P:lipopolysaccharide biosynthetic process"/>
    <property type="evidence" value="ECO:0007669"/>
    <property type="project" value="UniProtKB-UniPathway"/>
</dbReference>
<comment type="catalytic activity">
    <reaction evidence="8">
        <text>D-arabinose 5-phosphate + phosphoenolpyruvate + H2O = 3-deoxy-alpha-D-manno-2-octulosonate-8-phosphate + phosphate</text>
        <dbReference type="Rhea" id="RHEA:14053"/>
        <dbReference type="ChEBI" id="CHEBI:15377"/>
        <dbReference type="ChEBI" id="CHEBI:43474"/>
        <dbReference type="ChEBI" id="CHEBI:57693"/>
        <dbReference type="ChEBI" id="CHEBI:58702"/>
        <dbReference type="ChEBI" id="CHEBI:85985"/>
        <dbReference type="EC" id="2.5.1.55"/>
    </reaction>
</comment>
<name>A0A0S4N5L5_9BACT</name>
<sequence>MTKIVEVKGIKIGGGNPIAVIAGPCVVENYEITYQTAKRAKEITTELGMPFIFKSSYKKANRTSLKGFSTIGEKLALEILAQIRKELDIPVLTDIHSEPEAEMAAEYVDVLQIPAFLCRQTELLIAAGRTGKAVNIKKGQFMAPEDMKYAAEKVASTGNEKILLTERGTTFGYHNLVVDMRSIPIMRSTGYPVVIDATHSLQLPSVGEKSGGRPEFIFHIARAAVAVGVDAIFLETHPEPSKALSDSASQLKLDFLYELLYQVKQIDELVKKFDEFTINQDVR</sequence>
<protein>
    <recommendedName>
        <fullName evidence="5">3-deoxy-8-phosphooctulonate synthase</fullName>
        <ecNumber evidence="5">2.5.1.55</ecNumber>
    </recommendedName>
</protein>
<evidence type="ECO:0000256" key="1">
    <source>
        <dbReference type="ARBA" id="ARBA00004496"/>
    </source>
</evidence>
<dbReference type="InterPro" id="IPR006218">
    <property type="entry name" value="DAHP1/KDSA"/>
</dbReference>
<dbReference type="RefSeq" id="WP_140945269.1">
    <property type="nucleotide sequence ID" value="NZ_FAOO01000010.1"/>
</dbReference>
<evidence type="ECO:0000256" key="5">
    <source>
        <dbReference type="ARBA" id="ARBA00012693"/>
    </source>
</evidence>
<comment type="subcellular location">
    <subcellularLocation>
        <location evidence="1">Cytoplasm</location>
    </subcellularLocation>
</comment>
<evidence type="ECO:0000256" key="2">
    <source>
        <dbReference type="ARBA" id="ARBA00004756"/>
    </source>
</evidence>
<dbReference type="InterPro" id="IPR013785">
    <property type="entry name" value="Aldolase_TIM"/>
</dbReference>
<dbReference type="OrthoDB" id="9776934at2"/>
<reference evidence="11" key="1">
    <citation type="submission" date="2015-11" db="EMBL/GenBank/DDBJ databases">
        <authorList>
            <person name="Varghese N."/>
        </authorList>
    </citation>
    <scope>NUCLEOTIDE SEQUENCE [LARGE SCALE GENOMIC DNA]</scope>
</reference>
<dbReference type="Gene3D" id="3.20.20.70">
    <property type="entry name" value="Aldolase class I"/>
    <property type="match status" value="1"/>
</dbReference>
<keyword evidence="7" id="KW-0808">Transferase</keyword>
<dbReference type="EC" id="2.5.1.55" evidence="5"/>
<evidence type="ECO:0000313" key="10">
    <source>
        <dbReference type="EMBL" id="CUU06492.1"/>
    </source>
</evidence>
<keyword evidence="6" id="KW-0963">Cytoplasm</keyword>
<evidence type="ECO:0000256" key="8">
    <source>
        <dbReference type="ARBA" id="ARBA00049112"/>
    </source>
</evidence>
<evidence type="ECO:0000256" key="7">
    <source>
        <dbReference type="ARBA" id="ARBA00022679"/>
    </source>
</evidence>
<evidence type="ECO:0000256" key="3">
    <source>
        <dbReference type="ARBA" id="ARBA00004845"/>
    </source>
</evidence>
<comment type="pathway">
    <text evidence="3">Carbohydrate biosynthesis; 3-deoxy-D-manno-octulosonate biosynthesis; 3-deoxy-D-manno-octulosonate from D-ribulose 5-phosphate: step 2/3.</text>
</comment>
<gene>
    <name evidence="10" type="ORF">JGI1_01528</name>
</gene>
<organism evidence="10 11">
    <name type="scientific">Candidatus Thermokryptus mobilis</name>
    <dbReference type="NCBI Taxonomy" id="1643428"/>
    <lineage>
        <taxon>Bacteria</taxon>
        <taxon>Pseudomonadati</taxon>
        <taxon>Candidatus Kryptoniota</taxon>
        <taxon>Candidatus Thermokryptus</taxon>
    </lineage>
</organism>
<comment type="similarity">
    <text evidence="4">Belongs to the KdsA family.</text>
</comment>
<dbReference type="STRING" id="1643428.GCA_001442855_01495"/>
<dbReference type="UniPathway" id="UPA00357">
    <property type="reaction ID" value="UER00474"/>
</dbReference>
<dbReference type="NCBIfam" id="TIGR01362">
    <property type="entry name" value="KDO8P_synth"/>
    <property type="match status" value="1"/>
</dbReference>
<dbReference type="EMBL" id="FAOO01000010">
    <property type="protein sequence ID" value="CUU06492.1"/>
    <property type="molecule type" value="Genomic_DNA"/>
</dbReference>
<dbReference type="NCBIfam" id="NF003543">
    <property type="entry name" value="PRK05198.1"/>
    <property type="match status" value="1"/>
</dbReference>